<dbReference type="GO" id="GO:0005507">
    <property type="term" value="F:copper ion binding"/>
    <property type="evidence" value="ECO:0007669"/>
    <property type="project" value="InterPro"/>
</dbReference>
<feature type="chain" id="PRO_5039362877" evidence="3">
    <location>
        <begin position="23"/>
        <end position="662"/>
    </location>
</feature>
<feature type="domain" description="Plastocyanin-like" evidence="4">
    <location>
        <begin position="542"/>
        <end position="639"/>
    </location>
</feature>
<dbReference type="SUPFAM" id="SSF49503">
    <property type="entry name" value="Cupredoxins"/>
    <property type="match status" value="3"/>
</dbReference>
<comment type="caution">
    <text evidence="5">The sequence shown here is derived from an EMBL/GenBank/DDBJ whole genome shotgun (WGS) entry which is preliminary data.</text>
</comment>
<keyword evidence="3" id="KW-0732">Signal</keyword>
<comment type="similarity">
    <text evidence="1">Belongs to the multicopper oxidase family.</text>
</comment>
<feature type="region of interest" description="Disordered" evidence="2">
    <location>
        <begin position="640"/>
        <end position="662"/>
    </location>
</feature>
<dbReference type="InterPro" id="IPR006311">
    <property type="entry name" value="TAT_signal"/>
</dbReference>
<reference evidence="5 6" key="1">
    <citation type="submission" date="2016-01" db="EMBL/GenBank/DDBJ databases">
        <title>Whole genome sequence and analysis of Micromonospora rosaria DSM 803, which can produce antibacterial substance rosamicin.</title>
        <authorList>
            <person name="Yang H."/>
            <person name="He X."/>
            <person name="Zhu D."/>
        </authorList>
    </citation>
    <scope>NUCLEOTIDE SEQUENCE [LARGE SCALE GENOMIC DNA]</scope>
    <source>
        <strain evidence="5 6">DSM 803</strain>
    </source>
</reference>
<dbReference type="CDD" id="cd13844">
    <property type="entry name" value="CuRO_1_BOD_CotA_like"/>
    <property type="match status" value="1"/>
</dbReference>
<evidence type="ECO:0000259" key="4">
    <source>
        <dbReference type="Pfam" id="PF07731"/>
    </source>
</evidence>
<dbReference type="EMBL" id="LRQV01000074">
    <property type="protein sequence ID" value="KXK60380.1"/>
    <property type="molecule type" value="Genomic_DNA"/>
</dbReference>
<evidence type="ECO:0000313" key="6">
    <source>
        <dbReference type="Proteomes" id="UP000070620"/>
    </source>
</evidence>
<evidence type="ECO:0000256" key="1">
    <source>
        <dbReference type="ARBA" id="ARBA00010609"/>
    </source>
</evidence>
<evidence type="ECO:0000256" key="3">
    <source>
        <dbReference type="SAM" id="SignalP"/>
    </source>
</evidence>
<dbReference type="PANTHER" id="PTHR48267:SF1">
    <property type="entry name" value="BILIRUBIN OXIDASE"/>
    <property type="match status" value="1"/>
</dbReference>
<dbReference type="PROSITE" id="PS51318">
    <property type="entry name" value="TAT"/>
    <property type="match status" value="1"/>
</dbReference>
<dbReference type="OrthoDB" id="345021at2"/>
<dbReference type="AlphaFoldDB" id="A0A136PPD6"/>
<evidence type="ECO:0000256" key="2">
    <source>
        <dbReference type="SAM" id="MobiDB-lite"/>
    </source>
</evidence>
<dbReference type="PANTHER" id="PTHR48267">
    <property type="entry name" value="CUPREDOXIN SUPERFAMILY PROTEIN"/>
    <property type="match status" value="1"/>
</dbReference>
<evidence type="ECO:0000313" key="5">
    <source>
        <dbReference type="EMBL" id="KXK60380.1"/>
    </source>
</evidence>
<dbReference type="InterPro" id="IPR008972">
    <property type="entry name" value="Cupredoxin"/>
</dbReference>
<protein>
    <submittedName>
        <fullName evidence="5">Bilirubin oxidase</fullName>
    </submittedName>
</protein>
<proteinExistence type="inferred from homology"/>
<feature type="signal peptide" evidence="3">
    <location>
        <begin position="1"/>
        <end position="22"/>
    </location>
</feature>
<accession>A0A136PPD6</accession>
<keyword evidence="6" id="KW-1185">Reference proteome</keyword>
<dbReference type="GO" id="GO:0016491">
    <property type="term" value="F:oxidoreductase activity"/>
    <property type="evidence" value="ECO:0007669"/>
    <property type="project" value="InterPro"/>
</dbReference>
<gene>
    <name evidence="5" type="ORF">AWW66_19235</name>
</gene>
<dbReference type="InterPro" id="IPR011706">
    <property type="entry name" value="Cu-oxidase_C"/>
</dbReference>
<dbReference type="RefSeq" id="WP_067368294.1">
    <property type="nucleotide sequence ID" value="NZ_LRQV01000074.1"/>
</dbReference>
<dbReference type="Pfam" id="PF07731">
    <property type="entry name" value="Cu-oxidase_2"/>
    <property type="match status" value="1"/>
</dbReference>
<dbReference type="CDD" id="cd13868">
    <property type="entry name" value="CuRO_2_CotA_like"/>
    <property type="match status" value="1"/>
</dbReference>
<dbReference type="InterPro" id="IPR045087">
    <property type="entry name" value="Cu-oxidase_fam"/>
</dbReference>
<organism evidence="5 6">
    <name type="scientific">Micromonospora rosaria</name>
    <dbReference type="NCBI Taxonomy" id="47874"/>
    <lineage>
        <taxon>Bacteria</taxon>
        <taxon>Bacillati</taxon>
        <taxon>Actinomycetota</taxon>
        <taxon>Actinomycetes</taxon>
        <taxon>Micromonosporales</taxon>
        <taxon>Micromonosporaceae</taxon>
        <taxon>Micromonospora</taxon>
    </lineage>
</organism>
<sequence length="662" mass="70471">MVTRRRLLLAGAAGSAAALVPAEWAVARSLAPPGPATAPAAVPLLAAGAVPKYVTPLAVPQVMPPVATGAGGDEYTIGLRQIRQQVLPASLPATAVWAFGSAAHPGTFRWPAPTVEARVDRPVRITWRNQLVDADGRHLPHLLPVDPTLHWANPAGGTEGRDSRSAARATPQGYAGPVPIVVHLHGGHNREEFDGYPDAWYLPDARDIPAGYARIGTSYQEFEARFTERAGGARWSPGAARFEYGNDQRATALWYHDHCLGLTRLSIYAGAAGFYLLRGGDADLPPGVLPGSVPDPDDPAGARPHEIPLLIQDRSFRADGHLHYPYAGPEGAGGSRDGTSAGGHPMVFGDTMVVNGATWPVLPVQRRRYRFRLLNGCNSRFLLVSIAAHPTARPARPVLPFWQVGSDGGFLPAPVEQGRLPLTIGSRVDVVVDFSDLPVGTELYLVNEGPDGPAGHSGQEPPVADPRTTGQILKFVVVERTGPDRSVPPEQVTLPAPPRLGPADRVRRLSLQHAGTAGHSGPLLGVVDERGRGVPLPWDAPVTEVVGLGTTEVWELHNFTGETHPIHLHQVQFEVVGRGRSHNQPPGPAERGLHDTVAVFPGSVTRIKARFDLPGRYAWHCHILEHEDDEMMRPYVVVPAGAPQTGGGGTAGHTSPPAPPGP</sequence>
<dbReference type="Gene3D" id="2.60.40.420">
    <property type="entry name" value="Cupredoxins - blue copper proteins"/>
    <property type="match status" value="3"/>
</dbReference>
<dbReference type="Proteomes" id="UP000070620">
    <property type="component" value="Unassembled WGS sequence"/>
</dbReference>
<name>A0A136PPD6_9ACTN</name>